<dbReference type="Gene3D" id="1.10.510.10">
    <property type="entry name" value="Transferase(Phosphotransferase) domain 1"/>
    <property type="match status" value="1"/>
</dbReference>
<evidence type="ECO:0000313" key="8">
    <source>
        <dbReference type="Proteomes" id="UP000224634"/>
    </source>
</evidence>
<feature type="domain" description="Protein kinase" evidence="6">
    <location>
        <begin position="1"/>
        <end position="319"/>
    </location>
</feature>
<dbReference type="OrthoDB" id="5979581at2759"/>
<dbReference type="STRING" id="1447883.A0A2B7YEA5"/>
<keyword evidence="4 7" id="KW-0418">Kinase</keyword>
<dbReference type="PANTHER" id="PTHR24058">
    <property type="entry name" value="DUAL SPECIFICITY PROTEIN KINASE"/>
    <property type="match status" value="1"/>
</dbReference>
<reference evidence="7 8" key="1">
    <citation type="submission" date="2017-10" db="EMBL/GenBank/DDBJ databases">
        <title>Comparative genomics in systemic dimorphic fungi from Ajellomycetaceae.</title>
        <authorList>
            <person name="Munoz J.F."/>
            <person name="Mcewen J.G."/>
            <person name="Clay O.K."/>
            <person name="Cuomo C.A."/>
        </authorList>
    </citation>
    <scope>NUCLEOTIDE SEQUENCE [LARGE SCALE GENOMIC DNA]</scope>
    <source>
        <strain evidence="7 8">UAMH7299</strain>
    </source>
</reference>
<keyword evidence="3" id="KW-0547">Nucleotide-binding</keyword>
<dbReference type="Proteomes" id="UP000224634">
    <property type="component" value="Unassembled WGS sequence"/>
</dbReference>
<protein>
    <submittedName>
        <fullName evidence="7">CMGC protein kinase</fullName>
    </submittedName>
</protein>
<dbReference type="SUPFAM" id="SSF56112">
    <property type="entry name" value="Protein kinase-like (PK-like)"/>
    <property type="match status" value="1"/>
</dbReference>
<proteinExistence type="predicted"/>
<keyword evidence="5" id="KW-0067">ATP-binding</keyword>
<sequence length="323" mass="36391">MARRIYDLVLKGQQVLIAGKKNSYLVDRVVKSSIFQAHIQGTSTPVMIKTERHPMMYKPELDAHEFNCIRNSPYITSMYEAIDNGTDKCMVFEWLDHNLWSLRYQKRARNSALPKTAAKSVLQALTALSNMDGQGAGVHADIYPHNIMVSDADSPSPTVKLGDLGNLIPAGSQLTYRLQGHAIRAPEIWMGRTISPACDVWALGVSLANFLAAKQLFGPSGFNLQLEQKARKKMQIAYSIAKIIQLVGPIPWDIESRYTKEFDLANALLEKEFIKVRSLETELSNMEVPEDCVEFIRYLLTLDPHERPTAEQALKHPWLHDTA</sequence>
<dbReference type="InterPro" id="IPR050494">
    <property type="entry name" value="Ser_Thr_dual-spec_kinase"/>
</dbReference>
<organism evidence="7 8">
    <name type="scientific">Polytolypa hystricis (strain UAMH7299)</name>
    <dbReference type="NCBI Taxonomy" id="1447883"/>
    <lineage>
        <taxon>Eukaryota</taxon>
        <taxon>Fungi</taxon>
        <taxon>Dikarya</taxon>
        <taxon>Ascomycota</taxon>
        <taxon>Pezizomycotina</taxon>
        <taxon>Eurotiomycetes</taxon>
        <taxon>Eurotiomycetidae</taxon>
        <taxon>Onygenales</taxon>
        <taxon>Onygenales incertae sedis</taxon>
        <taxon>Polytolypa</taxon>
    </lineage>
</organism>
<keyword evidence="2" id="KW-0808">Transferase</keyword>
<evidence type="ECO:0000256" key="5">
    <source>
        <dbReference type="ARBA" id="ARBA00022840"/>
    </source>
</evidence>
<dbReference type="SMART" id="SM00220">
    <property type="entry name" value="S_TKc"/>
    <property type="match status" value="1"/>
</dbReference>
<keyword evidence="1" id="KW-0723">Serine/threonine-protein kinase</keyword>
<dbReference type="PROSITE" id="PS50011">
    <property type="entry name" value="PROTEIN_KINASE_DOM"/>
    <property type="match status" value="1"/>
</dbReference>
<dbReference type="InterPro" id="IPR011009">
    <property type="entry name" value="Kinase-like_dom_sf"/>
</dbReference>
<dbReference type="Gene3D" id="3.30.200.20">
    <property type="entry name" value="Phosphorylase Kinase, domain 1"/>
    <property type="match status" value="1"/>
</dbReference>
<name>A0A2B7YEA5_POLH7</name>
<evidence type="ECO:0000256" key="1">
    <source>
        <dbReference type="ARBA" id="ARBA00022527"/>
    </source>
</evidence>
<dbReference type="AlphaFoldDB" id="A0A2B7YEA5"/>
<evidence type="ECO:0000259" key="6">
    <source>
        <dbReference type="PROSITE" id="PS50011"/>
    </source>
</evidence>
<evidence type="ECO:0000313" key="7">
    <source>
        <dbReference type="EMBL" id="PGH19866.1"/>
    </source>
</evidence>
<dbReference type="InterPro" id="IPR000719">
    <property type="entry name" value="Prot_kinase_dom"/>
</dbReference>
<dbReference type="EMBL" id="PDNA01000044">
    <property type="protein sequence ID" value="PGH19866.1"/>
    <property type="molecule type" value="Genomic_DNA"/>
</dbReference>
<gene>
    <name evidence="7" type="ORF">AJ80_03783</name>
</gene>
<comment type="caution">
    <text evidence="7">The sequence shown here is derived from an EMBL/GenBank/DDBJ whole genome shotgun (WGS) entry which is preliminary data.</text>
</comment>
<evidence type="ECO:0000256" key="2">
    <source>
        <dbReference type="ARBA" id="ARBA00022679"/>
    </source>
</evidence>
<dbReference type="GO" id="GO:0004674">
    <property type="term" value="F:protein serine/threonine kinase activity"/>
    <property type="evidence" value="ECO:0007669"/>
    <property type="project" value="UniProtKB-KW"/>
</dbReference>
<evidence type="ECO:0000256" key="3">
    <source>
        <dbReference type="ARBA" id="ARBA00022741"/>
    </source>
</evidence>
<dbReference type="GO" id="GO:0005524">
    <property type="term" value="F:ATP binding"/>
    <property type="evidence" value="ECO:0007669"/>
    <property type="project" value="UniProtKB-KW"/>
</dbReference>
<evidence type="ECO:0000256" key="4">
    <source>
        <dbReference type="ARBA" id="ARBA00022777"/>
    </source>
</evidence>
<keyword evidence="8" id="KW-1185">Reference proteome</keyword>
<dbReference type="Pfam" id="PF00069">
    <property type="entry name" value="Pkinase"/>
    <property type="match status" value="1"/>
</dbReference>
<accession>A0A2B7YEA5</accession>
<dbReference type="PANTHER" id="PTHR24058:SF124">
    <property type="entry name" value="PROTEIN KINASE SUPERFAMILY PROTEIN"/>
    <property type="match status" value="1"/>
</dbReference>